<proteinExistence type="predicted"/>
<keyword evidence="2" id="KW-1185">Reference proteome</keyword>
<dbReference type="EMBL" id="JBHUOR010000041">
    <property type="protein sequence ID" value="MFD2868536.1"/>
    <property type="molecule type" value="Genomic_DNA"/>
</dbReference>
<name>A0ABW5XZU3_9BACL</name>
<evidence type="ECO:0000313" key="2">
    <source>
        <dbReference type="Proteomes" id="UP001597568"/>
    </source>
</evidence>
<gene>
    <name evidence="1" type="ORF">ACFSY7_08490</name>
</gene>
<dbReference type="RefSeq" id="WP_380147606.1">
    <property type="nucleotide sequence ID" value="NZ_JBHUOR010000041.1"/>
</dbReference>
<sequence length="34" mass="4078">MNYDNHTRILAKLNHLSPVEYRKKMVKQEFDGNS</sequence>
<evidence type="ECO:0000313" key="1">
    <source>
        <dbReference type="EMBL" id="MFD2868536.1"/>
    </source>
</evidence>
<comment type="caution">
    <text evidence="1">The sequence shown here is derived from an EMBL/GenBank/DDBJ whole genome shotgun (WGS) entry which is preliminary data.</text>
</comment>
<accession>A0ABW5XZU3</accession>
<dbReference type="Proteomes" id="UP001597568">
    <property type="component" value="Unassembled WGS sequence"/>
</dbReference>
<organism evidence="1 2">
    <name type="scientific">Kurthia populi</name>
    <dbReference type="NCBI Taxonomy" id="1562132"/>
    <lineage>
        <taxon>Bacteria</taxon>
        <taxon>Bacillati</taxon>
        <taxon>Bacillota</taxon>
        <taxon>Bacilli</taxon>
        <taxon>Bacillales</taxon>
        <taxon>Caryophanaceae</taxon>
        <taxon>Kurthia</taxon>
    </lineage>
</organism>
<protein>
    <submittedName>
        <fullName evidence="1">IS3 family transposase</fullName>
    </submittedName>
</protein>
<reference evidence="2" key="1">
    <citation type="journal article" date="2019" name="Int. J. Syst. Evol. Microbiol.">
        <title>The Global Catalogue of Microorganisms (GCM) 10K type strain sequencing project: providing services to taxonomists for standard genome sequencing and annotation.</title>
        <authorList>
            <consortium name="The Broad Institute Genomics Platform"/>
            <consortium name="The Broad Institute Genome Sequencing Center for Infectious Disease"/>
            <person name="Wu L."/>
            <person name="Ma J."/>
        </authorList>
    </citation>
    <scope>NUCLEOTIDE SEQUENCE [LARGE SCALE GENOMIC DNA]</scope>
    <source>
        <strain evidence="2">KCTC 33522</strain>
    </source>
</reference>